<evidence type="ECO:0000256" key="3">
    <source>
        <dbReference type="ARBA" id="ARBA00023125"/>
    </source>
</evidence>
<reference evidence="7" key="1">
    <citation type="journal article" date="2019" name="Int. J. Syst. Evol. Microbiol.">
        <title>The Global Catalogue of Microorganisms (GCM) 10K type strain sequencing project: providing services to taxonomists for standard genome sequencing and annotation.</title>
        <authorList>
            <consortium name="The Broad Institute Genomics Platform"/>
            <consortium name="The Broad Institute Genome Sequencing Center for Infectious Disease"/>
            <person name="Wu L."/>
            <person name="Ma J."/>
        </authorList>
    </citation>
    <scope>NUCLEOTIDE SEQUENCE [LARGE SCALE GENOMIC DNA]</scope>
    <source>
        <strain evidence="7">JCM 11483</strain>
    </source>
</reference>
<dbReference type="PANTHER" id="PTHR30346:SF0">
    <property type="entry name" value="HCA OPERON TRANSCRIPTIONAL ACTIVATOR HCAR"/>
    <property type="match status" value="1"/>
</dbReference>
<keyword evidence="4" id="KW-0804">Transcription</keyword>
<protein>
    <submittedName>
        <fullName evidence="6">LysR family transcriptional regulator</fullName>
    </submittedName>
</protein>
<dbReference type="Pfam" id="PF03466">
    <property type="entry name" value="LysR_substrate"/>
    <property type="match status" value="1"/>
</dbReference>
<dbReference type="InterPro" id="IPR036390">
    <property type="entry name" value="WH_DNA-bd_sf"/>
</dbReference>
<proteinExistence type="inferred from homology"/>
<evidence type="ECO:0000256" key="2">
    <source>
        <dbReference type="ARBA" id="ARBA00023015"/>
    </source>
</evidence>
<dbReference type="CDD" id="cd05466">
    <property type="entry name" value="PBP2_LTTR_substrate"/>
    <property type="match status" value="1"/>
</dbReference>
<dbReference type="SUPFAM" id="SSF53850">
    <property type="entry name" value="Periplasmic binding protein-like II"/>
    <property type="match status" value="1"/>
</dbReference>
<keyword evidence="2" id="KW-0805">Transcription regulation</keyword>
<dbReference type="InterPro" id="IPR036388">
    <property type="entry name" value="WH-like_DNA-bd_sf"/>
</dbReference>
<dbReference type="Pfam" id="PF00126">
    <property type="entry name" value="HTH_1"/>
    <property type="match status" value="1"/>
</dbReference>
<feature type="domain" description="HTH lysR-type" evidence="5">
    <location>
        <begin position="4"/>
        <end position="61"/>
    </location>
</feature>
<evidence type="ECO:0000259" key="5">
    <source>
        <dbReference type="PROSITE" id="PS50931"/>
    </source>
</evidence>
<dbReference type="InterPro" id="IPR000847">
    <property type="entry name" value="LysR_HTH_N"/>
</dbReference>
<dbReference type="PANTHER" id="PTHR30346">
    <property type="entry name" value="TRANSCRIPTIONAL DUAL REGULATOR HCAR-RELATED"/>
    <property type="match status" value="1"/>
</dbReference>
<comment type="caution">
    <text evidence="6">The sequence shown here is derived from an EMBL/GenBank/DDBJ whole genome shotgun (WGS) entry which is preliminary data.</text>
</comment>
<dbReference type="Gene3D" id="3.40.190.290">
    <property type="match status" value="1"/>
</dbReference>
<organism evidence="6 7">
    <name type="scientific">Nesterenkonia halobia</name>
    <dbReference type="NCBI Taxonomy" id="37922"/>
    <lineage>
        <taxon>Bacteria</taxon>
        <taxon>Bacillati</taxon>
        <taxon>Actinomycetota</taxon>
        <taxon>Actinomycetes</taxon>
        <taxon>Micrococcales</taxon>
        <taxon>Micrococcaceae</taxon>
        <taxon>Nesterenkonia</taxon>
    </lineage>
</organism>
<evidence type="ECO:0000313" key="7">
    <source>
        <dbReference type="Proteomes" id="UP001501736"/>
    </source>
</evidence>
<dbReference type="Gene3D" id="1.10.10.10">
    <property type="entry name" value="Winged helix-like DNA-binding domain superfamily/Winged helix DNA-binding domain"/>
    <property type="match status" value="1"/>
</dbReference>
<evidence type="ECO:0000256" key="1">
    <source>
        <dbReference type="ARBA" id="ARBA00009437"/>
    </source>
</evidence>
<keyword evidence="7" id="KW-1185">Reference proteome</keyword>
<evidence type="ECO:0000313" key="6">
    <source>
        <dbReference type="EMBL" id="GAA3287087.1"/>
    </source>
</evidence>
<dbReference type="PROSITE" id="PS50931">
    <property type="entry name" value="HTH_LYSR"/>
    <property type="match status" value="1"/>
</dbReference>
<dbReference type="PRINTS" id="PR00039">
    <property type="entry name" value="HTHLYSR"/>
</dbReference>
<name>A0ABP6RF69_9MICC</name>
<dbReference type="SUPFAM" id="SSF46785">
    <property type="entry name" value="Winged helix' DNA-binding domain"/>
    <property type="match status" value="1"/>
</dbReference>
<dbReference type="EMBL" id="BAAAYG010000010">
    <property type="protein sequence ID" value="GAA3287087.1"/>
    <property type="molecule type" value="Genomic_DNA"/>
</dbReference>
<gene>
    <name evidence="6" type="ORF">GCM10020260_23010</name>
</gene>
<accession>A0ABP6RF69</accession>
<evidence type="ECO:0000256" key="4">
    <source>
        <dbReference type="ARBA" id="ARBA00023163"/>
    </source>
</evidence>
<dbReference type="Proteomes" id="UP001501736">
    <property type="component" value="Unassembled WGS sequence"/>
</dbReference>
<keyword evidence="3" id="KW-0238">DNA-binding</keyword>
<dbReference type="InterPro" id="IPR005119">
    <property type="entry name" value="LysR_subst-bd"/>
</dbReference>
<sequence length="297" mass="31733">MAGMEHRLLRYFVAVAEEGGVSAAAETLHMTQPALSRQIRSLESDLGLALFDRTGPRLAMTSEGRAFLSTAQQVLQAHDHARGYARQLAAGRLEHVGLAAPGTTLVDVVAPFVATFTVGDPVPSVAEIPVDADPRLLVAAHDLVLVTHEPGDQVASWRLAELPVWACVPADHRWAGRGAVALEELVEEQLVLTSRDYMARRLLDGALEVAGLAPHGAVEARHSHVAQALAAAGRGVAVVTDDPHFALVPLRISVGDGDLRVRLTAAWRPNHHAAATLEALVERMRGFSSDRYGPTVD</sequence>
<comment type="similarity">
    <text evidence="1">Belongs to the LysR transcriptional regulatory family.</text>
</comment>